<sequence length="253" mass="28693">MRKAVGIGGLRRKEAERQALSKKGTELAKREIDKLQEQIGLMKTNLEEFVREHQRDIRNNPVFRVQVQRMCQLIGVDPLASRKGYMAELLGVGDFYCELGIQIIDICVATRFMNGGLIDLEELRQRLIRRRLKGSEPVVEDDIKRAISQLAPLKGGYRIVDFGGRKIVQSVAREMNADTSMVLGLAQQTCKFTIEDVRIGLGWDEHRIRACVDDMLRSGIIWVDHQGAVMSEYWVPAFFSQISGASLSNKIIF</sequence>
<dbReference type="EMBL" id="KZ303486">
    <property type="protein sequence ID" value="PIA19755.1"/>
    <property type="molecule type" value="Genomic_DNA"/>
</dbReference>
<dbReference type="GO" id="GO:0043328">
    <property type="term" value="P:protein transport to vacuole involved in ubiquitin-dependent protein catabolic process via the multivesicular body sorting pathway"/>
    <property type="evidence" value="ECO:0007669"/>
    <property type="project" value="TreeGrafter"/>
</dbReference>
<dbReference type="SUPFAM" id="SSF46785">
    <property type="entry name" value="Winged helix' DNA-binding domain"/>
    <property type="match status" value="2"/>
</dbReference>
<dbReference type="InterPro" id="IPR036388">
    <property type="entry name" value="WH-like_DNA-bd_sf"/>
</dbReference>
<dbReference type="PANTHER" id="PTHR12806:SF0">
    <property type="entry name" value="VACUOLAR-SORTING PROTEIN SNF8"/>
    <property type="match status" value="1"/>
</dbReference>
<dbReference type="AlphaFoldDB" id="A0A2G5BL58"/>
<dbReference type="Proteomes" id="UP000242474">
    <property type="component" value="Unassembled WGS sequence"/>
</dbReference>
<name>A0A2G5BL58_COERN</name>
<gene>
    <name evidence="3" type="ORF">COEREDRAFT_79032</name>
</gene>
<dbReference type="FunFam" id="1.10.10.10:FF:000085">
    <property type="entry name" value="Vacuolar-sorting protein SNF8"/>
    <property type="match status" value="1"/>
</dbReference>
<comment type="similarity">
    <text evidence="1">Belongs to the SNF8 family.</text>
</comment>
<dbReference type="GO" id="GO:0000814">
    <property type="term" value="C:ESCRT II complex"/>
    <property type="evidence" value="ECO:0007669"/>
    <property type="project" value="InterPro"/>
</dbReference>
<evidence type="ECO:0000256" key="1">
    <source>
        <dbReference type="ARBA" id="ARBA00009834"/>
    </source>
</evidence>
<dbReference type="Pfam" id="PF04157">
    <property type="entry name" value="EAP30"/>
    <property type="match status" value="1"/>
</dbReference>
<feature type="coiled-coil region" evidence="2">
    <location>
        <begin position="25"/>
        <end position="52"/>
    </location>
</feature>
<proteinExistence type="inferred from homology"/>
<evidence type="ECO:0000256" key="2">
    <source>
        <dbReference type="SAM" id="Coils"/>
    </source>
</evidence>
<dbReference type="Gene3D" id="1.10.10.10">
    <property type="entry name" value="Winged helix-like DNA-binding domain superfamily/Winged helix DNA-binding domain"/>
    <property type="match status" value="2"/>
</dbReference>
<keyword evidence="2" id="KW-0175">Coiled coil</keyword>
<dbReference type="PANTHER" id="PTHR12806">
    <property type="entry name" value="EAP30 SUBUNIT OF ELL COMPLEX"/>
    <property type="match status" value="1"/>
</dbReference>
<evidence type="ECO:0000313" key="3">
    <source>
        <dbReference type="EMBL" id="PIA19755.1"/>
    </source>
</evidence>
<evidence type="ECO:0000313" key="4">
    <source>
        <dbReference type="Proteomes" id="UP000242474"/>
    </source>
</evidence>
<dbReference type="Gene3D" id="6.10.140.180">
    <property type="match status" value="1"/>
</dbReference>
<dbReference type="STRING" id="763665.A0A2G5BL58"/>
<keyword evidence="4" id="KW-1185">Reference proteome</keyword>
<dbReference type="InterPro" id="IPR016689">
    <property type="entry name" value="ESCRT-2_cplx_Snf8"/>
</dbReference>
<organism evidence="3 4">
    <name type="scientific">Coemansia reversa (strain ATCC 12441 / NRRL 1564)</name>
    <dbReference type="NCBI Taxonomy" id="763665"/>
    <lineage>
        <taxon>Eukaryota</taxon>
        <taxon>Fungi</taxon>
        <taxon>Fungi incertae sedis</taxon>
        <taxon>Zoopagomycota</taxon>
        <taxon>Kickxellomycotina</taxon>
        <taxon>Kickxellomycetes</taxon>
        <taxon>Kickxellales</taxon>
        <taxon>Kickxellaceae</taxon>
        <taxon>Coemansia</taxon>
    </lineage>
</organism>
<protein>
    <submittedName>
        <fullName evidence="3">Vacuolar-sorting protein SNF8</fullName>
    </submittedName>
</protein>
<dbReference type="OrthoDB" id="283883at2759"/>
<dbReference type="InterPro" id="IPR036390">
    <property type="entry name" value="WH_DNA-bd_sf"/>
</dbReference>
<dbReference type="InterPro" id="IPR040608">
    <property type="entry name" value="Snf8/Vps36"/>
</dbReference>
<accession>A0A2G5BL58</accession>
<reference evidence="3 4" key="1">
    <citation type="journal article" date="2015" name="Genome Biol. Evol.">
        <title>Phylogenomic analyses indicate that early fungi evolved digesting cell walls of algal ancestors of land plants.</title>
        <authorList>
            <person name="Chang Y."/>
            <person name="Wang S."/>
            <person name="Sekimoto S."/>
            <person name="Aerts A.L."/>
            <person name="Choi C."/>
            <person name="Clum A."/>
            <person name="LaButti K.M."/>
            <person name="Lindquist E.A."/>
            <person name="Yee Ngan C."/>
            <person name="Ohm R.A."/>
            <person name="Salamov A.A."/>
            <person name="Grigoriev I.V."/>
            <person name="Spatafora J.W."/>
            <person name="Berbee M.L."/>
        </authorList>
    </citation>
    <scope>NUCLEOTIDE SEQUENCE [LARGE SCALE GENOMIC DNA]</scope>
    <source>
        <strain evidence="3 4">NRRL 1564</strain>
    </source>
</reference>